<dbReference type="CDD" id="cd04301">
    <property type="entry name" value="NAT_SF"/>
    <property type="match status" value="1"/>
</dbReference>
<dbReference type="InterPro" id="IPR012772">
    <property type="entry name" value="Ectoine_EctA"/>
</dbReference>
<comment type="caution">
    <text evidence="11">The sequence shown here is derived from an EMBL/GenBank/DDBJ whole genome shotgun (WGS) entry which is preliminary data.</text>
</comment>
<sequence>MHRLAGDTGVLDVNSVYAYVLWCHDFPSTSVVAEVDGELAGFVTGYRRPADPSVLMVWQVAVDDRLRGRGVAARMLNHLLDGVAPGGASRLHTTISPDNTASQALFAAVAKQRGLTLSRRPLFAATDLGDGHEPEDLYILEP</sequence>
<evidence type="ECO:0000256" key="9">
    <source>
        <dbReference type="RuleBase" id="RU365045"/>
    </source>
</evidence>
<dbReference type="PANTHER" id="PTHR43072">
    <property type="entry name" value="N-ACETYLTRANSFERASE"/>
    <property type="match status" value="1"/>
</dbReference>
<comment type="function">
    <text evidence="1 9">Catalyzes the acetylation of L-2,4-diaminobutyrate (DABA) to gamma-N-acetyl-alpha,gamma-diaminobutyric acid (ADABA) with acetyl coenzyme A.</text>
</comment>
<gene>
    <name evidence="9 11" type="primary">ectA</name>
    <name evidence="11" type="ORF">GCM10010528_21440</name>
</gene>
<dbReference type="EC" id="2.3.1.178" evidence="4 9"/>
<evidence type="ECO:0000256" key="7">
    <source>
        <dbReference type="ARBA" id="ARBA00023315"/>
    </source>
</evidence>
<evidence type="ECO:0000256" key="1">
    <source>
        <dbReference type="ARBA" id="ARBA00003741"/>
    </source>
</evidence>
<proteinExistence type="inferred from homology"/>
<evidence type="ECO:0000256" key="6">
    <source>
        <dbReference type="ARBA" id="ARBA00022679"/>
    </source>
</evidence>
<keyword evidence="7 9" id="KW-0012">Acyltransferase</keyword>
<dbReference type="InterPro" id="IPR000182">
    <property type="entry name" value="GNAT_dom"/>
</dbReference>
<dbReference type="PANTHER" id="PTHR43072:SF60">
    <property type="entry name" value="L-2,4-DIAMINOBUTYRIC ACID ACETYLTRANSFERASE"/>
    <property type="match status" value="1"/>
</dbReference>
<evidence type="ECO:0000313" key="11">
    <source>
        <dbReference type="EMBL" id="GAA3040725.1"/>
    </source>
</evidence>
<comment type="similarity">
    <text evidence="3 9">Belongs to the acetyltransferase family. EctA subfamily.</text>
</comment>
<evidence type="ECO:0000256" key="8">
    <source>
        <dbReference type="ARBA" id="ARBA00048924"/>
    </source>
</evidence>
<dbReference type="NCBIfam" id="TIGR02406">
    <property type="entry name" value="ectoine_EctA"/>
    <property type="match status" value="1"/>
</dbReference>
<evidence type="ECO:0000259" key="10">
    <source>
        <dbReference type="PROSITE" id="PS51186"/>
    </source>
</evidence>
<accession>A0ABP6LG46</accession>
<evidence type="ECO:0000313" key="12">
    <source>
        <dbReference type="Proteomes" id="UP001501035"/>
    </source>
</evidence>
<comment type="pathway">
    <text evidence="2 9">Amine and polyamine biosynthesis; ectoine biosynthesis; L-ectoine from L-aspartate 4-semialdehyde: step 2/3.</text>
</comment>
<dbReference type="Pfam" id="PF00583">
    <property type="entry name" value="Acetyltransf_1"/>
    <property type="match status" value="1"/>
</dbReference>
<evidence type="ECO:0000256" key="2">
    <source>
        <dbReference type="ARBA" id="ARBA00004978"/>
    </source>
</evidence>
<dbReference type="Gene3D" id="3.40.630.30">
    <property type="match status" value="1"/>
</dbReference>
<name>A0ABP6LG46_9ACTN</name>
<evidence type="ECO:0000256" key="5">
    <source>
        <dbReference type="ARBA" id="ARBA00017935"/>
    </source>
</evidence>
<evidence type="ECO:0000256" key="3">
    <source>
        <dbReference type="ARBA" id="ARBA00010712"/>
    </source>
</evidence>
<comment type="catalytic activity">
    <reaction evidence="8 9">
        <text>L-2,4-diaminobutanoate + acetyl-CoA = (2S)-4-acetamido-2-aminobutanoate + CoA + H(+)</text>
        <dbReference type="Rhea" id="RHEA:16901"/>
        <dbReference type="ChEBI" id="CHEBI:15378"/>
        <dbReference type="ChEBI" id="CHEBI:57287"/>
        <dbReference type="ChEBI" id="CHEBI:57288"/>
        <dbReference type="ChEBI" id="CHEBI:58761"/>
        <dbReference type="ChEBI" id="CHEBI:58929"/>
        <dbReference type="EC" id="2.3.1.178"/>
    </reaction>
</comment>
<dbReference type="InterPro" id="IPR016181">
    <property type="entry name" value="Acyl_CoA_acyltransferase"/>
</dbReference>
<keyword evidence="12" id="KW-1185">Reference proteome</keyword>
<dbReference type="EMBL" id="BAAAVS010000025">
    <property type="protein sequence ID" value="GAA3040725.1"/>
    <property type="molecule type" value="Genomic_DNA"/>
</dbReference>
<feature type="domain" description="N-acetyltransferase" evidence="10">
    <location>
        <begin position="1"/>
        <end position="135"/>
    </location>
</feature>
<keyword evidence="6 9" id="KW-0808">Transferase</keyword>
<dbReference type="PROSITE" id="PS51186">
    <property type="entry name" value="GNAT"/>
    <property type="match status" value="1"/>
</dbReference>
<evidence type="ECO:0000256" key="4">
    <source>
        <dbReference type="ARBA" id="ARBA00012355"/>
    </source>
</evidence>
<organism evidence="11 12">
    <name type="scientific">Gordonia defluvii</name>
    <dbReference type="NCBI Taxonomy" id="283718"/>
    <lineage>
        <taxon>Bacteria</taxon>
        <taxon>Bacillati</taxon>
        <taxon>Actinomycetota</taxon>
        <taxon>Actinomycetes</taxon>
        <taxon>Mycobacteriales</taxon>
        <taxon>Gordoniaceae</taxon>
        <taxon>Gordonia</taxon>
    </lineage>
</organism>
<dbReference type="Proteomes" id="UP001501035">
    <property type="component" value="Unassembled WGS sequence"/>
</dbReference>
<dbReference type="SUPFAM" id="SSF55729">
    <property type="entry name" value="Acyl-CoA N-acyltransferases (Nat)"/>
    <property type="match status" value="1"/>
</dbReference>
<protein>
    <recommendedName>
        <fullName evidence="5 9">L-2,4-diaminobutyric acid acetyltransferase</fullName>
        <shortName evidence="9">DABA acetyltransferase</shortName>
        <ecNumber evidence="4 9">2.3.1.178</ecNumber>
    </recommendedName>
</protein>
<reference evidence="12" key="1">
    <citation type="journal article" date="2019" name="Int. J. Syst. Evol. Microbiol.">
        <title>The Global Catalogue of Microorganisms (GCM) 10K type strain sequencing project: providing services to taxonomists for standard genome sequencing and annotation.</title>
        <authorList>
            <consortium name="The Broad Institute Genomics Platform"/>
            <consortium name="The Broad Institute Genome Sequencing Center for Infectious Disease"/>
            <person name="Wu L."/>
            <person name="Ma J."/>
        </authorList>
    </citation>
    <scope>NUCLEOTIDE SEQUENCE [LARGE SCALE GENOMIC DNA]</scope>
    <source>
        <strain evidence="12">JCM 14234</strain>
    </source>
</reference>